<gene>
    <name evidence="3" type="ORF">YC6258_03087</name>
</gene>
<keyword evidence="1" id="KW-1133">Transmembrane helix</keyword>
<name>A0A0C5VNZ9_9GAMM</name>
<dbReference type="NCBIfam" id="NF047558">
    <property type="entry name" value="TPR_END_plus"/>
    <property type="match status" value="1"/>
</dbReference>
<proteinExistence type="predicted"/>
<feature type="signal peptide" evidence="2">
    <location>
        <begin position="1"/>
        <end position="19"/>
    </location>
</feature>
<dbReference type="Proteomes" id="UP000032266">
    <property type="component" value="Chromosome"/>
</dbReference>
<keyword evidence="2" id="KW-0732">Signal</keyword>
<evidence type="ECO:0000313" key="3">
    <source>
        <dbReference type="EMBL" id="AJQ95123.1"/>
    </source>
</evidence>
<organism evidence="3 4">
    <name type="scientific">Gynuella sunshinyii YC6258</name>
    <dbReference type="NCBI Taxonomy" id="1445510"/>
    <lineage>
        <taxon>Bacteria</taxon>
        <taxon>Pseudomonadati</taxon>
        <taxon>Pseudomonadota</taxon>
        <taxon>Gammaproteobacteria</taxon>
        <taxon>Oceanospirillales</taxon>
        <taxon>Saccharospirillaceae</taxon>
        <taxon>Gynuella</taxon>
    </lineage>
</organism>
<dbReference type="HOGENOM" id="CLU_076363_0_0_6"/>
<dbReference type="GO" id="GO:0008233">
    <property type="term" value="F:peptidase activity"/>
    <property type="evidence" value="ECO:0007669"/>
    <property type="project" value="UniProtKB-KW"/>
</dbReference>
<dbReference type="SMART" id="SM00028">
    <property type="entry name" value="TPR"/>
    <property type="match status" value="2"/>
</dbReference>
<dbReference type="Pfam" id="PF14559">
    <property type="entry name" value="TPR_19"/>
    <property type="match status" value="1"/>
</dbReference>
<reference evidence="3 4" key="1">
    <citation type="submission" date="2014-01" db="EMBL/GenBank/DDBJ databases">
        <title>Full genme sequencing of cellulolytic bacterium Gynuella sunshinyii YC6258T gen. nov., sp. nov.</title>
        <authorList>
            <person name="Khan H."/>
            <person name="Chung E.J."/>
            <person name="Chung Y.R."/>
        </authorList>
    </citation>
    <scope>NUCLEOTIDE SEQUENCE [LARGE SCALE GENOMIC DNA]</scope>
    <source>
        <strain evidence="3 4">YC6258</strain>
    </source>
</reference>
<dbReference type="SUPFAM" id="SSF48452">
    <property type="entry name" value="TPR-like"/>
    <property type="match status" value="1"/>
</dbReference>
<sequence>MSRILILLIITVFSQIARAEDQPPVSPEQLEKTVDQLQEPLYTPFIERYVLDELKQLRTDMAAQRVDLIQQVTDRENRAADRALTYATDTVTYFFYLIAAASSILVLVGWTSVRDMKEKVQALADEKISELIGEYEARLHMVESQLNEEAMLTKQNREEIELTKEIQSLWMRAQQDGIPANKILVYDQILSLRPDDCEALTYKADAVLELGEPQWAINLCRQALIIDPDNCHAFYQLACAHTARGNYDDAIRYLSEVTERTSNYREDILADEALKPLWNLDSFKDLIGLQSSA</sequence>
<protein>
    <submittedName>
        <fullName evidence="3">Putative Zn-dependent protease, contains TPR repeats</fullName>
    </submittedName>
</protein>
<keyword evidence="1" id="KW-0812">Transmembrane</keyword>
<evidence type="ECO:0000313" key="4">
    <source>
        <dbReference type="Proteomes" id="UP000032266"/>
    </source>
</evidence>
<dbReference type="Gene3D" id="1.25.40.10">
    <property type="entry name" value="Tetratricopeptide repeat domain"/>
    <property type="match status" value="1"/>
</dbReference>
<keyword evidence="3" id="KW-0645">Protease</keyword>
<dbReference type="AlphaFoldDB" id="A0A0C5VNZ9"/>
<evidence type="ECO:0000256" key="1">
    <source>
        <dbReference type="SAM" id="Phobius"/>
    </source>
</evidence>
<dbReference type="InterPro" id="IPR019734">
    <property type="entry name" value="TPR_rpt"/>
</dbReference>
<dbReference type="PATRIC" id="fig|1445510.3.peg.3055"/>
<dbReference type="STRING" id="1445510.YC6258_03087"/>
<dbReference type="RefSeq" id="WP_044617492.1">
    <property type="nucleotide sequence ID" value="NZ_CP007142.1"/>
</dbReference>
<keyword evidence="3" id="KW-0378">Hydrolase</keyword>
<feature type="transmembrane region" description="Helical" evidence="1">
    <location>
        <begin position="93"/>
        <end position="113"/>
    </location>
</feature>
<evidence type="ECO:0000256" key="2">
    <source>
        <dbReference type="SAM" id="SignalP"/>
    </source>
</evidence>
<accession>A0A0C5VNZ9</accession>
<dbReference type="EMBL" id="CP007142">
    <property type="protein sequence ID" value="AJQ95123.1"/>
    <property type="molecule type" value="Genomic_DNA"/>
</dbReference>
<dbReference type="GO" id="GO:0006508">
    <property type="term" value="P:proteolysis"/>
    <property type="evidence" value="ECO:0007669"/>
    <property type="project" value="UniProtKB-KW"/>
</dbReference>
<dbReference type="InterPro" id="IPR011990">
    <property type="entry name" value="TPR-like_helical_dom_sf"/>
</dbReference>
<feature type="chain" id="PRO_5002191255" evidence="2">
    <location>
        <begin position="20"/>
        <end position="293"/>
    </location>
</feature>
<dbReference type="KEGG" id="gsn:YC6258_03087"/>
<dbReference type="OrthoDB" id="9792573at2"/>
<keyword evidence="4" id="KW-1185">Reference proteome</keyword>
<keyword evidence="1" id="KW-0472">Membrane</keyword>